<organism evidence="2 3">
    <name type="scientific">Pseudaquabacterium rugosum</name>
    <dbReference type="NCBI Taxonomy" id="2984194"/>
    <lineage>
        <taxon>Bacteria</taxon>
        <taxon>Pseudomonadati</taxon>
        <taxon>Pseudomonadota</taxon>
        <taxon>Betaproteobacteria</taxon>
        <taxon>Burkholderiales</taxon>
        <taxon>Sphaerotilaceae</taxon>
        <taxon>Pseudaquabacterium</taxon>
    </lineage>
</organism>
<dbReference type="Gene3D" id="3.40.50.1820">
    <property type="entry name" value="alpha/beta hydrolase"/>
    <property type="match status" value="1"/>
</dbReference>
<feature type="chain" id="PRO_5046906761" description="Alpha/beta hydrolase" evidence="1">
    <location>
        <begin position="24"/>
        <end position="321"/>
    </location>
</feature>
<dbReference type="SUPFAM" id="SSF53474">
    <property type="entry name" value="alpha/beta-Hydrolases"/>
    <property type="match status" value="1"/>
</dbReference>
<reference evidence="2 3" key="1">
    <citation type="submission" date="2024-04" db="EMBL/GenBank/DDBJ databases">
        <title>Novel species of the genus Ideonella isolated from streams.</title>
        <authorList>
            <person name="Lu H."/>
        </authorList>
    </citation>
    <scope>NUCLEOTIDE SEQUENCE [LARGE SCALE GENOMIC DNA]</scope>
    <source>
        <strain evidence="2 3">BYS139W</strain>
    </source>
</reference>
<evidence type="ECO:0000256" key="1">
    <source>
        <dbReference type="SAM" id="SignalP"/>
    </source>
</evidence>
<dbReference type="PANTHER" id="PTHR33428">
    <property type="entry name" value="CHLOROPHYLLASE-2, CHLOROPLASTIC"/>
    <property type="match status" value="1"/>
</dbReference>
<feature type="signal peptide" evidence="1">
    <location>
        <begin position="1"/>
        <end position="23"/>
    </location>
</feature>
<sequence>MHRYRIPLALTTLATAAALTLSACGGSDSSLLPSATAADATPAMNRFLPVVREAAPGLPGYTVYRPVDLAAVGGTVPVLLWGNGACKTSNHQYWDVLGAIAARGFVVVAYGAADQVVIKETNTVTPARMQASLDWVKNQATSHAGYAQLDTGKIGVFGTSCGGLEALLAGADSRVKAVGALNTGFFAAGSAGSTSTGGYTVANVLDLKAPTLFVGGGPSDVAYAQTHSNYDAATVPVVLAENPAGGHSGLWAGLRYTFAAVGDTTATGSTVDYTITTQAIETVVRWFDYTLNGVTAQGDHLLGTNCGLCQVSGWTVQSRNF</sequence>
<dbReference type="PANTHER" id="PTHR33428:SF14">
    <property type="entry name" value="CARBOXYLESTERASE TYPE B DOMAIN-CONTAINING PROTEIN"/>
    <property type="match status" value="1"/>
</dbReference>
<keyword evidence="3" id="KW-1185">Reference proteome</keyword>
<dbReference type="Proteomes" id="UP001368500">
    <property type="component" value="Unassembled WGS sequence"/>
</dbReference>
<accession>A0ABU9BB13</accession>
<comment type="caution">
    <text evidence="2">The sequence shown here is derived from an EMBL/GenBank/DDBJ whole genome shotgun (WGS) entry which is preliminary data.</text>
</comment>
<name>A0ABU9BB13_9BURK</name>
<keyword evidence="1" id="KW-0732">Signal</keyword>
<dbReference type="InterPro" id="IPR029058">
    <property type="entry name" value="AB_hydrolase_fold"/>
</dbReference>
<dbReference type="PROSITE" id="PS51257">
    <property type="entry name" value="PROKAR_LIPOPROTEIN"/>
    <property type="match status" value="1"/>
</dbReference>
<gene>
    <name evidence="2" type="ORF">AACH11_13390</name>
</gene>
<dbReference type="EMBL" id="JBBUTF010000011">
    <property type="protein sequence ID" value="MEK8026959.1"/>
    <property type="molecule type" value="Genomic_DNA"/>
</dbReference>
<evidence type="ECO:0000313" key="3">
    <source>
        <dbReference type="Proteomes" id="UP001368500"/>
    </source>
</evidence>
<evidence type="ECO:0008006" key="4">
    <source>
        <dbReference type="Google" id="ProtNLM"/>
    </source>
</evidence>
<dbReference type="RefSeq" id="WP_341374742.1">
    <property type="nucleotide sequence ID" value="NZ_JBBUTF010000011.1"/>
</dbReference>
<evidence type="ECO:0000313" key="2">
    <source>
        <dbReference type="EMBL" id="MEK8026959.1"/>
    </source>
</evidence>
<protein>
    <recommendedName>
        <fullName evidence="4">Alpha/beta hydrolase</fullName>
    </recommendedName>
</protein>
<proteinExistence type="predicted"/>